<organism evidence="3 4">
    <name type="scientific">Thalassolituus marinus</name>
    <dbReference type="NCBI Taxonomy" id="671053"/>
    <lineage>
        <taxon>Bacteria</taxon>
        <taxon>Pseudomonadati</taxon>
        <taxon>Pseudomonadota</taxon>
        <taxon>Gammaproteobacteria</taxon>
        <taxon>Oceanospirillales</taxon>
        <taxon>Oceanospirillaceae</taxon>
        <taxon>Thalassolituus</taxon>
    </lineage>
</organism>
<gene>
    <name evidence="3" type="ORF">I9W95_02425</name>
</gene>
<dbReference type="Proteomes" id="UP000714380">
    <property type="component" value="Unassembled WGS sequence"/>
</dbReference>
<keyword evidence="4" id="KW-1185">Reference proteome</keyword>
<evidence type="ECO:0000313" key="3">
    <source>
        <dbReference type="EMBL" id="MCA6062454.1"/>
    </source>
</evidence>
<evidence type="ECO:0000313" key="4">
    <source>
        <dbReference type="Proteomes" id="UP000714380"/>
    </source>
</evidence>
<dbReference type="EMBL" id="JAEDAH010000010">
    <property type="protein sequence ID" value="MCA6062454.1"/>
    <property type="molecule type" value="Genomic_DNA"/>
</dbReference>
<proteinExistence type="predicted"/>
<sequence length="222" mass="25232">MSRNPTFQPINMDRSKVVVIRPGDQPWLRAPQAPVERRPLEREAPEHGQTTSFVRYLAGARFPQHNHPLGEEILVLEGVFSDESGDYPAGSYLRNPPGSAHAPFSEQGCLIFVKLNQFAEDDLTPVRIRPEQQQWRPGIGNLSVCPLHEHQGASTALVHWPAGEVFQPHRHWGGEEIVVIRGCFRDEHGDYPQHTWLRSPHMSEHYPFVDEETLILVKVGHL</sequence>
<dbReference type="Pfam" id="PF12973">
    <property type="entry name" value="Cupin_7"/>
    <property type="match status" value="2"/>
</dbReference>
<comment type="caution">
    <text evidence="3">The sequence shown here is derived from an EMBL/GenBank/DDBJ whole genome shotgun (WGS) entry which is preliminary data.</text>
</comment>
<evidence type="ECO:0000259" key="2">
    <source>
        <dbReference type="Pfam" id="PF12973"/>
    </source>
</evidence>
<dbReference type="InterPro" id="IPR025979">
    <property type="entry name" value="ChrR-like_cupin_dom"/>
</dbReference>
<dbReference type="InterPro" id="IPR011051">
    <property type="entry name" value="RmlC_Cupin_sf"/>
</dbReference>
<dbReference type="RefSeq" id="WP_225671483.1">
    <property type="nucleotide sequence ID" value="NZ_JAEDAH010000010.1"/>
</dbReference>
<dbReference type="CDD" id="cd20303">
    <property type="entry name" value="cupin_ChrR_1"/>
    <property type="match status" value="2"/>
</dbReference>
<feature type="domain" description="ChrR-like cupin" evidence="2">
    <location>
        <begin position="127"/>
        <end position="222"/>
    </location>
</feature>
<dbReference type="SUPFAM" id="SSF51182">
    <property type="entry name" value="RmlC-like cupins"/>
    <property type="match status" value="2"/>
</dbReference>
<name>A0ABS7ZLJ0_9GAMM</name>
<feature type="compositionally biased region" description="Basic and acidic residues" evidence="1">
    <location>
        <begin position="35"/>
        <end position="46"/>
    </location>
</feature>
<feature type="domain" description="ChrR-like cupin" evidence="2">
    <location>
        <begin position="17"/>
        <end position="119"/>
    </location>
</feature>
<protein>
    <submittedName>
        <fullName evidence="3">Cupin domain-containing protein</fullName>
    </submittedName>
</protein>
<reference evidence="3 4" key="1">
    <citation type="submission" date="2020-12" db="EMBL/GenBank/DDBJ databases">
        <title>Novel Thalassolituus-related marine hydrocarbonoclastic bacteria mediated algae-derived hydrocarbons mineralization in twilight zone of the northern South China Sea.</title>
        <authorList>
            <person name="Dong C."/>
        </authorList>
    </citation>
    <scope>NUCLEOTIDE SEQUENCE [LARGE SCALE GENOMIC DNA]</scope>
    <source>
        <strain evidence="3 4">IMCC1826</strain>
    </source>
</reference>
<dbReference type="InterPro" id="IPR014710">
    <property type="entry name" value="RmlC-like_jellyroll"/>
</dbReference>
<feature type="region of interest" description="Disordered" evidence="1">
    <location>
        <begin position="29"/>
        <end position="48"/>
    </location>
</feature>
<accession>A0ABS7ZLJ0</accession>
<dbReference type="Gene3D" id="2.60.120.10">
    <property type="entry name" value="Jelly Rolls"/>
    <property type="match status" value="1"/>
</dbReference>
<evidence type="ECO:0000256" key="1">
    <source>
        <dbReference type="SAM" id="MobiDB-lite"/>
    </source>
</evidence>